<protein>
    <recommendedName>
        <fullName evidence="3">HECT-type E3 ubiquitin transferase</fullName>
        <ecNumber evidence="3">2.3.2.26</ecNumber>
    </recommendedName>
</protein>
<evidence type="ECO:0000256" key="2">
    <source>
        <dbReference type="ARBA" id="ARBA00004906"/>
    </source>
</evidence>
<dbReference type="GO" id="GO:0005737">
    <property type="term" value="C:cytoplasm"/>
    <property type="evidence" value="ECO:0007669"/>
    <property type="project" value="TreeGrafter"/>
</dbReference>
<dbReference type="Proteomes" id="UP001209570">
    <property type="component" value="Unassembled WGS sequence"/>
</dbReference>
<accession>A0AAD5Q9L7</accession>
<dbReference type="SMART" id="SM00119">
    <property type="entry name" value="HECTc"/>
    <property type="match status" value="1"/>
</dbReference>
<dbReference type="Gene3D" id="3.30.2160.10">
    <property type="entry name" value="Hect, E3 ligase catalytic domain"/>
    <property type="match status" value="1"/>
</dbReference>
<gene>
    <name evidence="9" type="ORF">P43SY_000458</name>
</gene>
<keyword evidence="5 6" id="KW-0833">Ubl conjugation pathway</keyword>
<evidence type="ECO:0000256" key="6">
    <source>
        <dbReference type="PROSITE-ProRule" id="PRU00104"/>
    </source>
</evidence>
<keyword evidence="7" id="KW-0472">Membrane</keyword>
<evidence type="ECO:0000256" key="3">
    <source>
        <dbReference type="ARBA" id="ARBA00012485"/>
    </source>
</evidence>
<evidence type="ECO:0000256" key="4">
    <source>
        <dbReference type="ARBA" id="ARBA00022679"/>
    </source>
</evidence>
<dbReference type="Gene3D" id="3.30.2410.10">
    <property type="entry name" value="Hect, E3 ligase catalytic domain"/>
    <property type="match status" value="1"/>
</dbReference>
<dbReference type="InterPro" id="IPR035983">
    <property type="entry name" value="Hect_E3_ubiquitin_ligase"/>
</dbReference>
<dbReference type="CDD" id="cd00078">
    <property type="entry name" value="HECTc"/>
    <property type="match status" value="1"/>
</dbReference>
<feature type="domain" description="HECT" evidence="8">
    <location>
        <begin position="267"/>
        <end position="550"/>
    </location>
</feature>
<dbReference type="GO" id="GO:0061630">
    <property type="term" value="F:ubiquitin protein ligase activity"/>
    <property type="evidence" value="ECO:0007669"/>
    <property type="project" value="UniProtKB-EC"/>
</dbReference>
<reference evidence="9" key="1">
    <citation type="submission" date="2021-12" db="EMBL/GenBank/DDBJ databases">
        <title>Prjna785345.</title>
        <authorList>
            <person name="Rujirawat T."/>
            <person name="Krajaejun T."/>
        </authorList>
    </citation>
    <scope>NUCLEOTIDE SEQUENCE</scope>
    <source>
        <strain evidence="9">Pi057C3</strain>
    </source>
</reference>
<proteinExistence type="predicted"/>
<dbReference type="Pfam" id="PF00632">
    <property type="entry name" value="HECT"/>
    <property type="match status" value="1"/>
</dbReference>
<dbReference type="FunFam" id="3.30.2160.10:FF:000001">
    <property type="entry name" value="E3 ubiquitin-protein ligase NEDD4-like"/>
    <property type="match status" value="1"/>
</dbReference>
<evidence type="ECO:0000256" key="1">
    <source>
        <dbReference type="ARBA" id="ARBA00000885"/>
    </source>
</evidence>
<keyword evidence="7" id="KW-0812">Transmembrane</keyword>
<dbReference type="GO" id="GO:0016567">
    <property type="term" value="P:protein ubiquitination"/>
    <property type="evidence" value="ECO:0007669"/>
    <property type="project" value="TreeGrafter"/>
</dbReference>
<comment type="caution">
    <text evidence="9">The sequence shown here is derived from an EMBL/GenBank/DDBJ whole genome shotgun (WGS) entry which is preliminary data.</text>
</comment>
<dbReference type="InterPro" id="IPR050409">
    <property type="entry name" value="E3_ubiq-protein_ligase"/>
</dbReference>
<evidence type="ECO:0000259" key="8">
    <source>
        <dbReference type="PROSITE" id="PS50237"/>
    </source>
</evidence>
<name>A0AAD5Q9L7_PYTIN</name>
<dbReference type="EMBL" id="JAKCXM010000110">
    <property type="protein sequence ID" value="KAJ0402143.1"/>
    <property type="molecule type" value="Genomic_DNA"/>
</dbReference>
<keyword evidence="10" id="KW-1185">Reference proteome</keyword>
<sequence>MSSDEQMMIGVMGAIVLAMFIAQLYQRRQTRLWARLHAPLHPDSTDIRLDLALRQAQAGSIICDGCGFENFQDKIFCSMCGQALTTLKKKQMRALGTEVVLGNKQRQDRVRQRKEWTRKFDVEGRLYWYQSGTLPTGPSLPLQHSVIRFQRRNEATNQQLDEAPGDISAVALSLEQEHDLHEQRLEAPAESVPLVWLSHPLGNNFVTPEIRELILFAQRDFPTRLADFITRTSCLSAAPSAEIPAPRLKVHRTTVAAQSIEAVALMSQEQARGPLRIDFDGEHGIDAGGVYREWCLLVNEYLSQPSSGVFTCVNASDHSLFLNANSKHVIGEHHLAHVFAAGRLVGRSLLEGNVTGFHLSLPLLKTVLGMPIGLNDLAYYDPELHRSLVWLLENETVDALALDFSVCEQDEHGNCTVVDLIPGGRDVLVTDDNKAEYVQRKLQYVLFERVSSQLFAFLKGIYDIVPCELLMLFDAEELDFVLSGSDEIDVDDWERHTRYSQDMWHHPTRQWFWEILREMSNDYRRRLLQFATGSSRVPLAGFSALTSYDGRLCPFTITKGMLLEDIEELFVGSSSSAASGAKYVETDTPSQQKDVV</sequence>
<evidence type="ECO:0000256" key="5">
    <source>
        <dbReference type="ARBA" id="ARBA00022786"/>
    </source>
</evidence>
<comment type="pathway">
    <text evidence="2">Protein modification; protein ubiquitination.</text>
</comment>
<dbReference type="InterPro" id="IPR000569">
    <property type="entry name" value="HECT_dom"/>
</dbReference>
<dbReference type="EC" id="2.3.2.26" evidence="3"/>
<feature type="transmembrane region" description="Helical" evidence="7">
    <location>
        <begin position="6"/>
        <end position="25"/>
    </location>
</feature>
<dbReference type="AlphaFoldDB" id="A0AAD5Q9L7"/>
<dbReference type="PANTHER" id="PTHR11254:SF440">
    <property type="entry name" value="E3 UBIQUITIN-PROTEIN LIGASE NEDD-4"/>
    <property type="match status" value="1"/>
</dbReference>
<evidence type="ECO:0000313" key="9">
    <source>
        <dbReference type="EMBL" id="KAJ0402143.1"/>
    </source>
</evidence>
<dbReference type="GO" id="GO:0006511">
    <property type="term" value="P:ubiquitin-dependent protein catabolic process"/>
    <property type="evidence" value="ECO:0007669"/>
    <property type="project" value="TreeGrafter"/>
</dbReference>
<dbReference type="Gene3D" id="3.90.1750.10">
    <property type="entry name" value="Hect, E3 ligase catalytic domains"/>
    <property type="match status" value="1"/>
</dbReference>
<dbReference type="PANTHER" id="PTHR11254">
    <property type="entry name" value="HECT DOMAIN UBIQUITIN-PROTEIN LIGASE"/>
    <property type="match status" value="1"/>
</dbReference>
<dbReference type="PROSITE" id="PS50237">
    <property type="entry name" value="HECT"/>
    <property type="match status" value="1"/>
</dbReference>
<evidence type="ECO:0000256" key="7">
    <source>
        <dbReference type="SAM" id="Phobius"/>
    </source>
</evidence>
<dbReference type="SUPFAM" id="SSF56204">
    <property type="entry name" value="Hect, E3 ligase catalytic domain"/>
    <property type="match status" value="1"/>
</dbReference>
<keyword evidence="4" id="KW-0808">Transferase</keyword>
<comment type="catalytic activity">
    <reaction evidence="1">
        <text>S-ubiquitinyl-[E2 ubiquitin-conjugating enzyme]-L-cysteine + [acceptor protein]-L-lysine = [E2 ubiquitin-conjugating enzyme]-L-cysteine + N(6)-ubiquitinyl-[acceptor protein]-L-lysine.</text>
        <dbReference type="EC" id="2.3.2.26"/>
    </reaction>
</comment>
<keyword evidence="7" id="KW-1133">Transmembrane helix</keyword>
<evidence type="ECO:0000313" key="10">
    <source>
        <dbReference type="Proteomes" id="UP001209570"/>
    </source>
</evidence>
<comment type="caution">
    <text evidence="6">Lacks conserved residue(s) required for the propagation of feature annotation.</text>
</comment>
<organism evidence="9 10">
    <name type="scientific">Pythium insidiosum</name>
    <name type="common">Pythiosis disease agent</name>
    <dbReference type="NCBI Taxonomy" id="114742"/>
    <lineage>
        <taxon>Eukaryota</taxon>
        <taxon>Sar</taxon>
        <taxon>Stramenopiles</taxon>
        <taxon>Oomycota</taxon>
        <taxon>Peronosporomycetes</taxon>
        <taxon>Pythiales</taxon>
        <taxon>Pythiaceae</taxon>
        <taxon>Pythium</taxon>
    </lineage>
</organism>